<evidence type="ECO:0000256" key="1">
    <source>
        <dbReference type="SAM" id="Phobius"/>
    </source>
</evidence>
<feature type="transmembrane region" description="Helical" evidence="1">
    <location>
        <begin position="50"/>
        <end position="70"/>
    </location>
</feature>
<dbReference type="AlphaFoldDB" id="A0A7V7KHS0"/>
<sequence>MPTTRSENRDDSHQDEPHNLVELMQAIESIETPSGRIRFDEVLDAIGRRAFGPLLLLAGLVTLAPIISGIPGVPSLMAMFTLLVCIQLLIGRRTFWLPRWLRNRTLPSDKVHTALKWMYRPACWIDRLLHRRITFMTGNLGMQLSALTCVIISIAMPPMEFIPFSVNIAGVALTLFGLSFMARDGLLAVLAFAITGLSLSVVLIHFL</sequence>
<comment type="caution">
    <text evidence="2">The sequence shown here is derived from an EMBL/GenBank/DDBJ whole genome shotgun (WGS) entry which is preliminary data.</text>
</comment>
<dbReference type="InterPro" id="IPR010331">
    <property type="entry name" value="ExoD"/>
</dbReference>
<feature type="transmembrane region" description="Helical" evidence="1">
    <location>
        <begin position="76"/>
        <end position="95"/>
    </location>
</feature>
<organism evidence="2 3">
    <name type="scientific">Billgrantia pellis</name>
    <dbReference type="NCBI Taxonomy" id="2606936"/>
    <lineage>
        <taxon>Bacteria</taxon>
        <taxon>Pseudomonadati</taxon>
        <taxon>Pseudomonadota</taxon>
        <taxon>Gammaproteobacteria</taxon>
        <taxon>Oceanospirillales</taxon>
        <taxon>Halomonadaceae</taxon>
        <taxon>Billgrantia</taxon>
    </lineage>
</organism>
<dbReference type="Proteomes" id="UP000486760">
    <property type="component" value="Unassembled WGS sequence"/>
</dbReference>
<feature type="transmembrane region" description="Helical" evidence="1">
    <location>
        <begin position="161"/>
        <end position="178"/>
    </location>
</feature>
<dbReference type="PANTHER" id="PTHR41795">
    <property type="entry name" value="EXOPOLYSACCHARIDE SYNTHESIS PROTEIN"/>
    <property type="match status" value="1"/>
</dbReference>
<proteinExistence type="predicted"/>
<dbReference type="PIRSF" id="PIRSF033239">
    <property type="entry name" value="ExoD"/>
    <property type="match status" value="1"/>
</dbReference>
<reference evidence="2 3" key="1">
    <citation type="submission" date="2019-08" db="EMBL/GenBank/DDBJ databases">
        <title>Bioinformatics analysis of the strain L3 and L5.</title>
        <authorList>
            <person name="Li X."/>
        </authorList>
    </citation>
    <scope>NUCLEOTIDE SEQUENCE [LARGE SCALE GENOMIC DNA]</scope>
    <source>
        <strain evidence="2 3">L5</strain>
    </source>
</reference>
<dbReference type="RefSeq" id="WP_149327359.1">
    <property type="nucleotide sequence ID" value="NZ_VTPY01000002.1"/>
</dbReference>
<keyword evidence="3" id="KW-1185">Reference proteome</keyword>
<dbReference type="EMBL" id="VTPY01000002">
    <property type="protein sequence ID" value="KAA0013821.1"/>
    <property type="molecule type" value="Genomic_DNA"/>
</dbReference>
<keyword evidence="1" id="KW-0812">Transmembrane</keyword>
<keyword evidence="1" id="KW-0472">Membrane</keyword>
<dbReference type="Pfam" id="PF06055">
    <property type="entry name" value="ExoD"/>
    <property type="match status" value="1"/>
</dbReference>
<protein>
    <submittedName>
        <fullName evidence="2">Exopolysaccharide biosynthesis protein</fullName>
    </submittedName>
</protein>
<feature type="transmembrane region" description="Helical" evidence="1">
    <location>
        <begin position="185"/>
        <end position="206"/>
    </location>
</feature>
<evidence type="ECO:0000313" key="2">
    <source>
        <dbReference type="EMBL" id="KAA0013821.1"/>
    </source>
</evidence>
<gene>
    <name evidence="2" type="ORF">F0A17_05615</name>
</gene>
<keyword evidence="1" id="KW-1133">Transmembrane helix</keyword>
<accession>A0A7V7KHS0</accession>
<dbReference type="PANTHER" id="PTHR41795:SF1">
    <property type="entry name" value="EXOPOLYSACCHARIDE SYNTHESIS PROTEIN"/>
    <property type="match status" value="1"/>
</dbReference>
<evidence type="ECO:0000313" key="3">
    <source>
        <dbReference type="Proteomes" id="UP000486760"/>
    </source>
</evidence>
<name>A0A7V7KHS0_9GAMM</name>
<feature type="transmembrane region" description="Helical" evidence="1">
    <location>
        <begin position="133"/>
        <end position="155"/>
    </location>
</feature>